<dbReference type="EMBL" id="JAOYFB010000040">
    <property type="protein sequence ID" value="KAK4037457.1"/>
    <property type="molecule type" value="Genomic_DNA"/>
</dbReference>
<protein>
    <recommendedName>
        <fullName evidence="3">FHA domain-containing protein</fullName>
    </recommendedName>
</protein>
<keyword evidence="2" id="KW-1185">Reference proteome</keyword>
<proteinExistence type="predicted"/>
<comment type="caution">
    <text evidence="1">The sequence shown here is derived from an EMBL/GenBank/DDBJ whole genome shotgun (WGS) entry which is preliminary data.</text>
</comment>
<accession>A0ABR0B7E8</accession>
<reference evidence="1 2" key="1">
    <citation type="journal article" date="2023" name="Nucleic Acids Res.">
        <title>The hologenome of Daphnia magna reveals possible DNA methylation and microbiome-mediated evolution of the host genome.</title>
        <authorList>
            <person name="Chaturvedi A."/>
            <person name="Li X."/>
            <person name="Dhandapani V."/>
            <person name="Marshall H."/>
            <person name="Kissane S."/>
            <person name="Cuenca-Cambronero M."/>
            <person name="Asole G."/>
            <person name="Calvet F."/>
            <person name="Ruiz-Romero M."/>
            <person name="Marangio P."/>
            <person name="Guigo R."/>
            <person name="Rago D."/>
            <person name="Mirbahai L."/>
            <person name="Eastwood N."/>
            <person name="Colbourne J.K."/>
            <person name="Zhou J."/>
            <person name="Mallon E."/>
            <person name="Orsini L."/>
        </authorList>
    </citation>
    <scope>NUCLEOTIDE SEQUENCE [LARGE SCALE GENOMIC DNA]</scope>
    <source>
        <strain evidence="1">LRV0_1</strain>
    </source>
</reference>
<gene>
    <name evidence="1" type="ORF">OUZ56_029490</name>
</gene>
<sequence>MNGLLMYVIYIEPTYATIPVDGRMQLNFINTLPCQVSVKGYHRQGFFKESGSGRLSQLHYRIKYSQHGHKMFYEEDEIVVEPVKGVKYNGTRYNSEKDFIYYFQKKT</sequence>
<evidence type="ECO:0000313" key="2">
    <source>
        <dbReference type="Proteomes" id="UP001234178"/>
    </source>
</evidence>
<organism evidence="1 2">
    <name type="scientific">Daphnia magna</name>
    <dbReference type="NCBI Taxonomy" id="35525"/>
    <lineage>
        <taxon>Eukaryota</taxon>
        <taxon>Metazoa</taxon>
        <taxon>Ecdysozoa</taxon>
        <taxon>Arthropoda</taxon>
        <taxon>Crustacea</taxon>
        <taxon>Branchiopoda</taxon>
        <taxon>Diplostraca</taxon>
        <taxon>Cladocera</taxon>
        <taxon>Anomopoda</taxon>
        <taxon>Daphniidae</taxon>
        <taxon>Daphnia</taxon>
    </lineage>
</organism>
<evidence type="ECO:0000313" key="1">
    <source>
        <dbReference type="EMBL" id="KAK4037457.1"/>
    </source>
</evidence>
<dbReference type="Proteomes" id="UP001234178">
    <property type="component" value="Unassembled WGS sequence"/>
</dbReference>
<name>A0ABR0B7E8_9CRUS</name>
<evidence type="ECO:0008006" key="3">
    <source>
        <dbReference type="Google" id="ProtNLM"/>
    </source>
</evidence>